<dbReference type="PANTHER" id="PTHR11685">
    <property type="entry name" value="RBR FAMILY RING FINGER AND IBR DOMAIN-CONTAINING"/>
    <property type="match status" value="1"/>
</dbReference>
<feature type="domain" description="RING-type" evidence="11">
    <location>
        <begin position="56"/>
        <end position="109"/>
    </location>
</feature>
<dbReference type="Pfam" id="PF22191">
    <property type="entry name" value="IBR_1"/>
    <property type="match status" value="1"/>
</dbReference>
<keyword evidence="7" id="KW-0833">Ubl conjugation pathway</keyword>
<dbReference type="InterPro" id="IPR002867">
    <property type="entry name" value="IBR_dom"/>
</dbReference>
<keyword evidence="5" id="KW-0677">Repeat</keyword>
<protein>
    <recommendedName>
        <fullName evidence="2">RBR-type E3 ubiquitin transferase</fullName>
        <ecNumber evidence="2">2.3.2.31</ecNumber>
    </recommendedName>
</protein>
<evidence type="ECO:0000256" key="4">
    <source>
        <dbReference type="ARBA" id="ARBA00022723"/>
    </source>
</evidence>
<sequence length="345" mass="37151">MAPRKPVASTAAAPPAAATRRSARLQGVAAGPTPDAKARITKPKPAPEPKPQRYDCTTCDRKLAASSFPDHLATDSCKHLINTCKACTKTYIAVQLENTTYDKLACPECAEVMGNADVKRLASKEVYVRYDELERRGIAEKVPGWRWCLSPKCRAGQVHQPLVDDINARESQLNKAGGKTTEGGKGGKKGAGKKGVKKEEAEEASGKTAKSSRKKSSVFSDDICICETCGSKACVTCDRPYHEGETCAQYTERQNVEAEQATLDTIASKCKECPKCRKNIEKNGGCDAVYCTQCGEQFCWRCVTPYSVINTQGHGKGCTYAAPGRADPHADQQAPGNAAFGAMFN</sequence>
<reference evidence="13 14" key="1">
    <citation type="submission" date="2021-11" db="EMBL/GenBank/DDBJ databases">
        <title>Black yeast isolated from Biological Soil Crust.</title>
        <authorList>
            <person name="Kurbessoian T."/>
        </authorList>
    </citation>
    <scope>NUCLEOTIDE SEQUENCE [LARGE SCALE GENOMIC DNA]</scope>
    <source>
        <strain evidence="13 14">CCFEE 5522</strain>
    </source>
</reference>
<proteinExistence type="predicted"/>
<evidence type="ECO:0000313" key="13">
    <source>
        <dbReference type="EMBL" id="KAK4544678.1"/>
    </source>
</evidence>
<dbReference type="AlphaFoldDB" id="A0AAV9JJI6"/>
<dbReference type="InterPro" id="IPR044066">
    <property type="entry name" value="TRIAD_supradom"/>
</dbReference>
<keyword evidence="4" id="KW-0479">Metal-binding</keyword>
<dbReference type="GO" id="GO:0061630">
    <property type="term" value="F:ubiquitin protein ligase activity"/>
    <property type="evidence" value="ECO:0007669"/>
    <property type="project" value="UniProtKB-EC"/>
</dbReference>
<dbReference type="InterPro" id="IPR001841">
    <property type="entry name" value="Znf_RING"/>
</dbReference>
<keyword evidence="8" id="KW-0862">Zinc</keyword>
<dbReference type="InterPro" id="IPR031127">
    <property type="entry name" value="E3_UB_ligase_RBR"/>
</dbReference>
<evidence type="ECO:0000256" key="5">
    <source>
        <dbReference type="ARBA" id="ARBA00022737"/>
    </source>
</evidence>
<evidence type="ECO:0000256" key="2">
    <source>
        <dbReference type="ARBA" id="ARBA00012251"/>
    </source>
</evidence>
<evidence type="ECO:0000259" key="12">
    <source>
        <dbReference type="PROSITE" id="PS51873"/>
    </source>
</evidence>
<dbReference type="SUPFAM" id="SSF57850">
    <property type="entry name" value="RING/U-box"/>
    <property type="match status" value="2"/>
</dbReference>
<evidence type="ECO:0000256" key="3">
    <source>
        <dbReference type="ARBA" id="ARBA00022679"/>
    </source>
</evidence>
<dbReference type="SMART" id="SM00647">
    <property type="entry name" value="IBR"/>
    <property type="match status" value="2"/>
</dbReference>
<dbReference type="Proteomes" id="UP001324427">
    <property type="component" value="Unassembled WGS sequence"/>
</dbReference>
<feature type="region of interest" description="Disordered" evidence="10">
    <location>
        <begin position="1"/>
        <end position="53"/>
    </location>
</feature>
<evidence type="ECO:0000313" key="14">
    <source>
        <dbReference type="Proteomes" id="UP001324427"/>
    </source>
</evidence>
<evidence type="ECO:0000256" key="10">
    <source>
        <dbReference type="SAM" id="MobiDB-lite"/>
    </source>
</evidence>
<gene>
    <name evidence="13" type="ORF">LTR36_003927</name>
</gene>
<evidence type="ECO:0000256" key="9">
    <source>
        <dbReference type="PROSITE-ProRule" id="PRU00175"/>
    </source>
</evidence>
<dbReference type="PROSITE" id="PS51873">
    <property type="entry name" value="TRIAD"/>
    <property type="match status" value="1"/>
</dbReference>
<comment type="caution">
    <text evidence="13">The sequence shown here is derived from an EMBL/GenBank/DDBJ whole genome shotgun (WGS) entry which is preliminary data.</text>
</comment>
<dbReference type="Gene3D" id="1.20.120.1750">
    <property type="match status" value="1"/>
</dbReference>
<dbReference type="EC" id="2.3.2.31" evidence="2"/>
<dbReference type="GO" id="GO:0016567">
    <property type="term" value="P:protein ubiquitination"/>
    <property type="evidence" value="ECO:0007669"/>
    <property type="project" value="InterPro"/>
</dbReference>
<keyword evidence="6 9" id="KW-0863">Zinc-finger</keyword>
<keyword evidence="14" id="KW-1185">Reference proteome</keyword>
<feature type="region of interest" description="Disordered" evidence="10">
    <location>
        <begin position="174"/>
        <end position="212"/>
    </location>
</feature>
<evidence type="ECO:0000256" key="1">
    <source>
        <dbReference type="ARBA" id="ARBA00001798"/>
    </source>
</evidence>
<dbReference type="PROSITE" id="PS50089">
    <property type="entry name" value="ZF_RING_2"/>
    <property type="match status" value="1"/>
</dbReference>
<feature type="compositionally biased region" description="Basic residues" evidence="10">
    <location>
        <begin position="186"/>
        <end position="196"/>
    </location>
</feature>
<name>A0AAV9JJI6_9PEZI</name>
<evidence type="ECO:0000256" key="8">
    <source>
        <dbReference type="ARBA" id="ARBA00022833"/>
    </source>
</evidence>
<dbReference type="EMBL" id="JAVFHQ010000023">
    <property type="protein sequence ID" value="KAK4544678.1"/>
    <property type="molecule type" value="Genomic_DNA"/>
</dbReference>
<dbReference type="CDD" id="cd20335">
    <property type="entry name" value="BRcat_RBR"/>
    <property type="match status" value="1"/>
</dbReference>
<evidence type="ECO:0000259" key="11">
    <source>
        <dbReference type="PROSITE" id="PS50089"/>
    </source>
</evidence>
<evidence type="ECO:0000256" key="6">
    <source>
        <dbReference type="ARBA" id="ARBA00022771"/>
    </source>
</evidence>
<accession>A0AAV9JJI6</accession>
<keyword evidence="3" id="KW-0808">Transferase</keyword>
<organism evidence="13 14">
    <name type="scientific">Oleoguttula mirabilis</name>
    <dbReference type="NCBI Taxonomy" id="1507867"/>
    <lineage>
        <taxon>Eukaryota</taxon>
        <taxon>Fungi</taxon>
        <taxon>Dikarya</taxon>
        <taxon>Ascomycota</taxon>
        <taxon>Pezizomycotina</taxon>
        <taxon>Dothideomycetes</taxon>
        <taxon>Dothideomycetidae</taxon>
        <taxon>Mycosphaerellales</taxon>
        <taxon>Teratosphaeriaceae</taxon>
        <taxon>Oleoguttula</taxon>
    </lineage>
</organism>
<comment type="catalytic activity">
    <reaction evidence="1">
        <text>[E2 ubiquitin-conjugating enzyme]-S-ubiquitinyl-L-cysteine + [acceptor protein]-L-lysine = [E2 ubiquitin-conjugating enzyme]-L-cysteine + [acceptor protein]-N(6)-ubiquitinyl-L-lysine.</text>
        <dbReference type="EC" id="2.3.2.31"/>
    </reaction>
</comment>
<evidence type="ECO:0000256" key="7">
    <source>
        <dbReference type="ARBA" id="ARBA00022786"/>
    </source>
</evidence>
<dbReference type="Gene3D" id="3.30.40.10">
    <property type="entry name" value="Zinc/RING finger domain, C3HC4 (zinc finger)"/>
    <property type="match status" value="1"/>
</dbReference>
<dbReference type="GO" id="GO:0008270">
    <property type="term" value="F:zinc ion binding"/>
    <property type="evidence" value="ECO:0007669"/>
    <property type="project" value="UniProtKB-KW"/>
</dbReference>
<feature type="domain" description="RING-type" evidence="12">
    <location>
        <begin position="52"/>
        <end position="322"/>
    </location>
</feature>
<feature type="compositionally biased region" description="Low complexity" evidence="10">
    <location>
        <begin position="8"/>
        <end position="20"/>
    </location>
</feature>
<dbReference type="InterPro" id="IPR013083">
    <property type="entry name" value="Znf_RING/FYVE/PHD"/>
</dbReference>